<dbReference type="EMBL" id="MU277302">
    <property type="protein sequence ID" value="KAI0055241.1"/>
    <property type="molecule type" value="Genomic_DNA"/>
</dbReference>
<comment type="caution">
    <text evidence="1">The sequence shown here is derived from an EMBL/GenBank/DDBJ whole genome shotgun (WGS) entry which is preliminary data.</text>
</comment>
<evidence type="ECO:0000313" key="1">
    <source>
        <dbReference type="EMBL" id="KAI0055241.1"/>
    </source>
</evidence>
<evidence type="ECO:0000313" key="2">
    <source>
        <dbReference type="Proteomes" id="UP000814140"/>
    </source>
</evidence>
<keyword evidence="2" id="KW-1185">Reference proteome</keyword>
<reference evidence="1" key="2">
    <citation type="journal article" date="2022" name="New Phytol.">
        <title>Evolutionary transition to the ectomycorrhizal habit in the genomes of a hyperdiverse lineage of mushroom-forming fungi.</title>
        <authorList>
            <person name="Looney B."/>
            <person name="Miyauchi S."/>
            <person name="Morin E."/>
            <person name="Drula E."/>
            <person name="Courty P.E."/>
            <person name="Kohler A."/>
            <person name="Kuo A."/>
            <person name="LaButti K."/>
            <person name="Pangilinan J."/>
            <person name="Lipzen A."/>
            <person name="Riley R."/>
            <person name="Andreopoulos W."/>
            <person name="He G."/>
            <person name="Johnson J."/>
            <person name="Nolan M."/>
            <person name="Tritt A."/>
            <person name="Barry K.W."/>
            <person name="Grigoriev I.V."/>
            <person name="Nagy L.G."/>
            <person name="Hibbett D."/>
            <person name="Henrissat B."/>
            <person name="Matheny P.B."/>
            <person name="Labbe J."/>
            <person name="Martin F.M."/>
        </authorList>
    </citation>
    <scope>NUCLEOTIDE SEQUENCE</scope>
    <source>
        <strain evidence="1">HHB10654</strain>
    </source>
</reference>
<gene>
    <name evidence="1" type="ORF">BV25DRAFT_1774451</name>
</gene>
<feature type="non-terminal residue" evidence="1">
    <location>
        <position position="271"/>
    </location>
</feature>
<accession>A0ACB8SH91</accession>
<protein>
    <submittedName>
        <fullName evidence="1">Uncharacterized protein</fullName>
    </submittedName>
</protein>
<organism evidence="1 2">
    <name type="scientific">Artomyces pyxidatus</name>
    <dbReference type="NCBI Taxonomy" id="48021"/>
    <lineage>
        <taxon>Eukaryota</taxon>
        <taxon>Fungi</taxon>
        <taxon>Dikarya</taxon>
        <taxon>Basidiomycota</taxon>
        <taxon>Agaricomycotina</taxon>
        <taxon>Agaricomycetes</taxon>
        <taxon>Russulales</taxon>
        <taxon>Auriscalpiaceae</taxon>
        <taxon>Artomyces</taxon>
    </lineage>
</organism>
<name>A0ACB8SH91_9AGAM</name>
<dbReference type="Proteomes" id="UP000814140">
    <property type="component" value="Unassembled WGS sequence"/>
</dbReference>
<feature type="non-terminal residue" evidence="1">
    <location>
        <position position="1"/>
    </location>
</feature>
<reference evidence="1" key="1">
    <citation type="submission" date="2021-03" db="EMBL/GenBank/DDBJ databases">
        <authorList>
            <consortium name="DOE Joint Genome Institute"/>
            <person name="Ahrendt S."/>
            <person name="Looney B.P."/>
            <person name="Miyauchi S."/>
            <person name="Morin E."/>
            <person name="Drula E."/>
            <person name="Courty P.E."/>
            <person name="Chicoki N."/>
            <person name="Fauchery L."/>
            <person name="Kohler A."/>
            <person name="Kuo A."/>
            <person name="Labutti K."/>
            <person name="Pangilinan J."/>
            <person name="Lipzen A."/>
            <person name="Riley R."/>
            <person name="Andreopoulos W."/>
            <person name="He G."/>
            <person name="Johnson J."/>
            <person name="Barry K.W."/>
            <person name="Grigoriev I.V."/>
            <person name="Nagy L."/>
            <person name="Hibbett D."/>
            <person name="Henrissat B."/>
            <person name="Matheny P.B."/>
            <person name="Labbe J."/>
            <person name="Martin F."/>
        </authorList>
    </citation>
    <scope>NUCLEOTIDE SEQUENCE</scope>
    <source>
        <strain evidence="1">HHB10654</strain>
    </source>
</reference>
<sequence length="271" mass="30533">RMKLSYGTMKGLLKKVDELPARAVWKSKNVWFQDRPDDMHLIQYRDPLEAIQALLGNPAHKDQIVYRPSKVFTSRDKKDRVYHEMWSGKWWWAMQVRAADGHDGATVAPVILATDKTHLTQHSGNKSAYPVYLTLGNIARSVRRKPSQHACVLIAYLSVEKLNSLHMSAQEKSTRGQRLFHDSMRMILEPLVAAGRDGIDMVCADGAVRRVHPILASHVADFPEQCLVTCSKNGTCPKCKCPANDLQDTFAKDPRTQEWTLGVIAEAKESS</sequence>
<proteinExistence type="predicted"/>